<feature type="transmembrane region" description="Helical" evidence="1">
    <location>
        <begin position="21"/>
        <end position="41"/>
    </location>
</feature>
<comment type="caution">
    <text evidence="2">The sequence shown here is derived from an EMBL/GenBank/DDBJ whole genome shotgun (WGS) entry which is preliminary data.</text>
</comment>
<gene>
    <name evidence="2" type="ORF">J2S70_000740</name>
</gene>
<dbReference type="RefSeq" id="WP_307682394.1">
    <property type="nucleotide sequence ID" value="NZ_JAUSQX010000001.1"/>
</dbReference>
<evidence type="ECO:0000256" key="1">
    <source>
        <dbReference type="SAM" id="Phobius"/>
    </source>
</evidence>
<feature type="transmembrane region" description="Helical" evidence="1">
    <location>
        <begin position="61"/>
        <end position="83"/>
    </location>
</feature>
<dbReference type="Proteomes" id="UP001243212">
    <property type="component" value="Unassembled WGS sequence"/>
</dbReference>
<keyword evidence="1" id="KW-0812">Transmembrane</keyword>
<name>A0ABT9NGN3_9ACTO</name>
<evidence type="ECO:0000313" key="3">
    <source>
        <dbReference type="Proteomes" id="UP001243212"/>
    </source>
</evidence>
<keyword evidence="1" id="KW-1133">Transmembrane helix</keyword>
<keyword evidence="1" id="KW-0472">Membrane</keyword>
<reference evidence="2 3" key="1">
    <citation type="submission" date="2023-07" db="EMBL/GenBank/DDBJ databases">
        <title>Sequencing the genomes of 1000 actinobacteria strains.</title>
        <authorList>
            <person name="Klenk H.-P."/>
        </authorList>
    </citation>
    <scope>NUCLEOTIDE SEQUENCE [LARGE SCALE GENOMIC DNA]</scope>
    <source>
        <strain evidence="2 3">DSM 17163</strain>
    </source>
</reference>
<feature type="transmembrane region" description="Helical" evidence="1">
    <location>
        <begin position="134"/>
        <end position="155"/>
    </location>
</feature>
<feature type="transmembrane region" description="Helical" evidence="1">
    <location>
        <begin position="103"/>
        <end position="122"/>
    </location>
</feature>
<accession>A0ABT9NGN3</accession>
<dbReference type="Pfam" id="PF10011">
    <property type="entry name" value="DUF2254"/>
    <property type="match status" value="1"/>
</dbReference>
<evidence type="ECO:0000313" key="2">
    <source>
        <dbReference type="EMBL" id="MDP9806158.1"/>
    </source>
</evidence>
<protein>
    <submittedName>
        <fullName evidence="2">Membrane protein</fullName>
    </submittedName>
</protein>
<dbReference type="EMBL" id="JAUSQX010000001">
    <property type="protein sequence ID" value="MDP9806158.1"/>
    <property type="molecule type" value="Genomic_DNA"/>
</dbReference>
<organism evidence="2 3">
    <name type="scientific">Trueperella bonasi</name>
    <dbReference type="NCBI Taxonomy" id="312286"/>
    <lineage>
        <taxon>Bacteria</taxon>
        <taxon>Bacillati</taxon>
        <taxon>Actinomycetota</taxon>
        <taxon>Actinomycetes</taxon>
        <taxon>Actinomycetales</taxon>
        <taxon>Actinomycetaceae</taxon>
        <taxon>Trueperella</taxon>
    </lineage>
</organism>
<sequence>MRVFFNRIKQVLNSRLWAWPLVTGILGAALGVLLTSVSIPVDAALSRFLWPGDSESAASMISFIASTLLTVLTTTISMTLIVLQVASGTFSHQLLRDFISSRAVRGILGVYVGLFSYTVMVGRALDTDDEIPPQLAMTVAMVGIFVAVATFIWYVSRVVDMVRADTILSTSASRTLKLAKPLTEAESEDLSEEDLKRPEVADDAIPIRAGVFGFVQSVDVEHAADWAREHDSTVVIDIRPGDSVLEGQPMGWYWGGEEEEAPEFIYIGEERASGSDFSLGLQQILDIAVRALGTSTNDPTTVTHAIGHGGRILRELAANPLEPKVRFDKHKDEGEEEERRGRLLVWAATRTTNELLSRFVGHIRRYASGDVPVLTRLLLMLDSVDHIAQDSTREVINEERKRIVNLARASIEEEYDLNIVLEAAHWDHDEEKPNPDDGDISAHHRTQFEV</sequence>
<dbReference type="InterPro" id="IPR018723">
    <property type="entry name" value="DUF2254_membrane"/>
</dbReference>
<keyword evidence="3" id="KW-1185">Reference proteome</keyword>
<proteinExistence type="predicted"/>